<dbReference type="RefSeq" id="WP_178931526.1">
    <property type="nucleotide sequence ID" value="NZ_JACBAZ010000002.1"/>
</dbReference>
<evidence type="ECO:0000313" key="1">
    <source>
        <dbReference type="EMBL" id="NWK54981.1"/>
    </source>
</evidence>
<name>A0A851GGM0_9BACT</name>
<evidence type="ECO:0008006" key="3">
    <source>
        <dbReference type="Google" id="ProtNLM"/>
    </source>
</evidence>
<sequence length="463" mass="50935">MNPDEQDQLDTFLNTFNAHALGEGDLNAGINTLAAMLCTLANIARPGSAIISPDAKCSPVGTSLLVTGALSSSIITNDVLTELRLRQNNIVSQLKHAKAIQTKEDEANRPKQVTFLKRKKTNQAESSLHAALNHSQGAMNSATGNWAMAANSPPNPDFDTLTQDAKIVVSASNARELKTQVQGSHLGKPLVLLGLNHSSCYDRMSELCSALQHGLLPDTEHGKTVKGNLIITDPDDMLSDLIKNTTHNTAYLNHCVWLVDGNAGPEPHNHVHDISWIGNPTNRFKEALSRGFGQRLNHESQYPVLHELDMIGAQHRWIEFLKGVEDSLPGINGHARNLLASLVFGVLELTSCLRVADAGNPMEGIEVFARLLVQRMANARSLMTYSKQQARNDRLKQSILHKLDRGPHSVRDLTRRFNRLSTAQCRELLFELEDGDYVQNNTNGEWSLTGRLATSIHTQTIEV</sequence>
<evidence type="ECO:0000313" key="2">
    <source>
        <dbReference type="Proteomes" id="UP000557872"/>
    </source>
</evidence>
<proteinExistence type="predicted"/>
<dbReference type="AlphaFoldDB" id="A0A851GGM0"/>
<reference evidence="1 2" key="1">
    <citation type="submission" date="2020-07" db="EMBL/GenBank/DDBJ databases">
        <title>Roseicoccus Jingziensis gen. nov., sp. nov., isolated from coastal seawater.</title>
        <authorList>
            <person name="Feng X."/>
        </authorList>
    </citation>
    <scope>NUCLEOTIDE SEQUENCE [LARGE SCALE GENOMIC DNA]</scope>
    <source>
        <strain evidence="1 2">N1E253</strain>
    </source>
</reference>
<organism evidence="1 2">
    <name type="scientific">Oceaniferula marina</name>
    <dbReference type="NCBI Taxonomy" id="2748318"/>
    <lineage>
        <taxon>Bacteria</taxon>
        <taxon>Pseudomonadati</taxon>
        <taxon>Verrucomicrobiota</taxon>
        <taxon>Verrucomicrobiia</taxon>
        <taxon>Verrucomicrobiales</taxon>
        <taxon>Verrucomicrobiaceae</taxon>
        <taxon>Oceaniferula</taxon>
    </lineage>
</organism>
<comment type="caution">
    <text evidence="1">The sequence shown here is derived from an EMBL/GenBank/DDBJ whole genome shotgun (WGS) entry which is preliminary data.</text>
</comment>
<dbReference type="EMBL" id="JACBAZ010000002">
    <property type="protein sequence ID" value="NWK54981.1"/>
    <property type="molecule type" value="Genomic_DNA"/>
</dbReference>
<gene>
    <name evidence="1" type="ORF">HW115_05130</name>
</gene>
<dbReference type="Proteomes" id="UP000557872">
    <property type="component" value="Unassembled WGS sequence"/>
</dbReference>
<keyword evidence="2" id="KW-1185">Reference proteome</keyword>
<accession>A0A851GGM0</accession>
<protein>
    <recommendedName>
        <fullName evidence="3">DUF3987 domain-containing protein</fullName>
    </recommendedName>
</protein>